<comment type="caution">
    <text evidence="1">The sequence shown here is derived from an EMBL/GenBank/DDBJ whole genome shotgun (WGS) entry which is preliminary data.</text>
</comment>
<dbReference type="Proteomes" id="UP000635142">
    <property type="component" value="Unassembled WGS sequence"/>
</dbReference>
<name>A0A927D2R5_9RHOB</name>
<gene>
    <name evidence="1" type="ORF">H9Q16_02770</name>
</gene>
<dbReference type="EMBL" id="JACTAG010000001">
    <property type="protein sequence ID" value="MBD3662834.1"/>
    <property type="molecule type" value="Genomic_DNA"/>
</dbReference>
<keyword evidence="2" id="KW-1185">Reference proteome</keyword>
<evidence type="ECO:0000313" key="2">
    <source>
        <dbReference type="Proteomes" id="UP000635142"/>
    </source>
</evidence>
<reference evidence="1" key="1">
    <citation type="submission" date="2020-08" db="EMBL/GenBank/DDBJ databases">
        <title>Sulfitobacter aestuariivivens sp. nov., isolated from a tidal flat.</title>
        <authorList>
            <person name="Park S."/>
            <person name="Yoon J.-H."/>
        </authorList>
    </citation>
    <scope>NUCLEOTIDE SEQUENCE</scope>
    <source>
        <strain evidence="1">TSTF-M16</strain>
    </source>
</reference>
<accession>A0A927D2R5</accession>
<dbReference type="RefSeq" id="WP_191073834.1">
    <property type="nucleotide sequence ID" value="NZ_JACTAG010000001.1"/>
</dbReference>
<organism evidence="1 2">
    <name type="scientific">Sulfitobacter aestuariivivens</name>
    <dbReference type="NCBI Taxonomy" id="2766981"/>
    <lineage>
        <taxon>Bacteria</taxon>
        <taxon>Pseudomonadati</taxon>
        <taxon>Pseudomonadota</taxon>
        <taxon>Alphaproteobacteria</taxon>
        <taxon>Rhodobacterales</taxon>
        <taxon>Roseobacteraceae</taxon>
        <taxon>Sulfitobacter</taxon>
    </lineage>
</organism>
<protein>
    <submittedName>
        <fullName evidence="1">Uncharacterized protein</fullName>
    </submittedName>
</protein>
<proteinExistence type="predicted"/>
<sequence length="103" mass="11408">MKHDIPRRRDPFAMQGSALSDGWNPIETIPLKGEGEFLVLTLSGLVRLARSRKSSRGGRKADGYGPARTTVNATETGNYLAAIAWRWPDAEGLNWAWNPTRLS</sequence>
<dbReference type="AlphaFoldDB" id="A0A927D2R5"/>
<evidence type="ECO:0000313" key="1">
    <source>
        <dbReference type="EMBL" id="MBD3662834.1"/>
    </source>
</evidence>